<keyword evidence="2" id="KW-0326">Glycosidase</keyword>
<feature type="region of interest" description="Disordered" evidence="1">
    <location>
        <begin position="1"/>
        <end position="225"/>
    </location>
</feature>
<reference evidence="2" key="1">
    <citation type="submission" date="2020-02" db="EMBL/GenBank/DDBJ databases">
        <authorList>
            <person name="Meier V. D."/>
        </authorList>
    </citation>
    <scope>NUCLEOTIDE SEQUENCE</scope>
    <source>
        <strain evidence="2">AVDCRST_MAG41</strain>
    </source>
</reference>
<dbReference type="GO" id="GO:0004844">
    <property type="term" value="F:uracil DNA N-glycosylase activity"/>
    <property type="evidence" value="ECO:0007669"/>
    <property type="project" value="UniProtKB-EC"/>
</dbReference>
<feature type="compositionally biased region" description="Basic and acidic residues" evidence="1">
    <location>
        <begin position="139"/>
        <end position="157"/>
    </location>
</feature>
<feature type="compositionally biased region" description="Basic residues" evidence="1">
    <location>
        <begin position="9"/>
        <end position="21"/>
    </location>
</feature>
<keyword evidence="2" id="KW-0378">Hydrolase</keyword>
<feature type="non-terminal residue" evidence="2">
    <location>
        <position position="225"/>
    </location>
</feature>
<proteinExistence type="predicted"/>
<accession>A0A6J4IN63</accession>
<feature type="compositionally biased region" description="Low complexity" evidence="1">
    <location>
        <begin position="107"/>
        <end position="125"/>
    </location>
</feature>
<organism evidence="2">
    <name type="scientific">uncultured Mycobacteriales bacterium</name>
    <dbReference type="NCBI Taxonomy" id="581187"/>
    <lineage>
        <taxon>Bacteria</taxon>
        <taxon>Bacillati</taxon>
        <taxon>Actinomycetota</taxon>
        <taxon>Actinomycetes</taxon>
        <taxon>Mycobacteriales</taxon>
        <taxon>environmental samples</taxon>
    </lineage>
</organism>
<protein>
    <submittedName>
        <fullName evidence="2">Uracil-DNA glycosylase, putative family 6</fullName>
        <ecNumber evidence="2">3.2.2.27</ecNumber>
    </submittedName>
</protein>
<evidence type="ECO:0000256" key="1">
    <source>
        <dbReference type="SAM" id="MobiDB-lite"/>
    </source>
</evidence>
<feature type="non-terminal residue" evidence="2">
    <location>
        <position position="1"/>
    </location>
</feature>
<sequence>GDQGVLRRVPAHRRRPRRRPGRGGAVHGLPAVGAGHPDRLRHGPRRRPGAVHRRAARRRRGPQGRAVRRAGRAAAGPGAGGGRHRPLPDVRDERGQALPVHPDREAAAAPDARAGARGGLPAVAGRGAGPGQPGADRLPGGDRGEGDVRQRVPDHQAARTAGAVRAGRRGRRGDPVRGGRGGPLGLDHGHRAPVRGAAGAGRGPAGRVRRPGGRPAHRSGRPRRL</sequence>
<feature type="compositionally biased region" description="Basic residues" evidence="1">
    <location>
        <begin position="207"/>
        <end position="225"/>
    </location>
</feature>
<dbReference type="AlphaFoldDB" id="A0A6J4IN63"/>
<feature type="compositionally biased region" description="Basic residues" evidence="1">
    <location>
        <begin position="42"/>
        <end position="71"/>
    </location>
</feature>
<gene>
    <name evidence="2" type="ORF">AVDCRST_MAG41-2250</name>
</gene>
<evidence type="ECO:0000313" key="2">
    <source>
        <dbReference type="EMBL" id="CAA9257565.1"/>
    </source>
</evidence>
<feature type="compositionally biased region" description="Basic and acidic residues" evidence="1">
    <location>
        <begin position="86"/>
        <end position="106"/>
    </location>
</feature>
<name>A0A6J4IN63_9ACTN</name>
<dbReference type="EMBL" id="CADCTP010000206">
    <property type="protein sequence ID" value="CAA9257565.1"/>
    <property type="molecule type" value="Genomic_DNA"/>
</dbReference>
<dbReference type="EC" id="3.2.2.27" evidence="2"/>